<evidence type="ECO:0000256" key="10">
    <source>
        <dbReference type="RuleBase" id="RU363063"/>
    </source>
</evidence>
<protein>
    <recommendedName>
        <fullName evidence="10">Hexosyltransferase</fullName>
        <ecNumber evidence="10">2.4.1.-</ecNumber>
    </recommendedName>
</protein>
<keyword evidence="7" id="KW-1133">Transmembrane helix</keyword>
<dbReference type="InterPro" id="IPR002659">
    <property type="entry name" value="Glyco_trans_31"/>
</dbReference>
<comment type="subcellular location">
    <subcellularLocation>
        <location evidence="1 10">Golgi apparatus membrane</location>
        <topology evidence="1 10">Single-pass type II membrane protein</topology>
    </subcellularLocation>
</comment>
<dbReference type="Pfam" id="PF01762">
    <property type="entry name" value="Galactosyl_T"/>
    <property type="match status" value="1"/>
</dbReference>
<dbReference type="GO" id="GO:0006493">
    <property type="term" value="P:protein O-linked glycosylation"/>
    <property type="evidence" value="ECO:0007669"/>
    <property type="project" value="TreeGrafter"/>
</dbReference>
<keyword evidence="3 10" id="KW-0328">Glycosyltransferase</keyword>
<reference evidence="12" key="2">
    <citation type="journal article" date="2007" name="PLoS Biol.">
        <title>Survey sequencing and comparative analysis of the elephant shark (Callorhinchus milii) genome.</title>
        <authorList>
            <person name="Venkatesh B."/>
            <person name="Kirkness E.F."/>
            <person name="Loh Y.H."/>
            <person name="Halpern A.L."/>
            <person name="Lee A.P."/>
            <person name="Johnson J."/>
            <person name="Dandona N."/>
            <person name="Viswanathan L.D."/>
            <person name="Tay A."/>
            <person name="Venter J.C."/>
            <person name="Strausberg R.L."/>
            <person name="Brenner S."/>
        </authorList>
    </citation>
    <scope>NUCLEOTIDE SEQUENCE [LARGE SCALE GENOMIC DNA]</scope>
</reference>
<dbReference type="AlphaFoldDB" id="A0A4W3HB19"/>
<evidence type="ECO:0000256" key="7">
    <source>
        <dbReference type="ARBA" id="ARBA00022989"/>
    </source>
</evidence>
<dbReference type="Gene3D" id="3.90.550.50">
    <property type="match status" value="1"/>
</dbReference>
<evidence type="ECO:0000313" key="11">
    <source>
        <dbReference type="Ensembl" id="ENSCMIP00000012550.1"/>
    </source>
</evidence>
<dbReference type="EC" id="2.4.1.-" evidence="10"/>
<keyword evidence="9" id="KW-0472">Membrane</keyword>
<reference evidence="11" key="4">
    <citation type="submission" date="2025-08" db="UniProtKB">
        <authorList>
            <consortium name="Ensembl"/>
        </authorList>
    </citation>
    <scope>IDENTIFICATION</scope>
</reference>
<dbReference type="GO" id="GO:0000139">
    <property type="term" value="C:Golgi membrane"/>
    <property type="evidence" value="ECO:0007669"/>
    <property type="project" value="UniProtKB-SubCell"/>
</dbReference>
<keyword evidence="12" id="KW-1185">Reference proteome</keyword>
<evidence type="ECO:0000256" key="9">
    <source>
        <dbReference type="ARBA" id="ARBA00023136"/>
    </source>
</evidence>
<reference evidence="12" key="1">
    <citation type="journal article" date="2006" name="Science">
        <title>Ancient noncoding elements conserved in the human genome.</title>
        <authorList>
            <person name="Venkatesh B."/>
            <person name="Kirkness E.F."/>
            <person name="Loh Y.H."/>
            <person name="Halpern A.L."/>
            <person name="Lee A.P."/>
            <person name="Johnson J."/>
            <person name="Dandona N."/>
            <person name="Viswanathan L.D."/>
            <person name="Tay A."/>
            <person name="Venter J.C."/>
            <person name="Strausberg R.L."/>
            <person name="Brenner S."/>
        </authorList>
    </citation>
    <scope>NUCLEOTIDE SEQUENCE [LARGE SCALE GENOMIC DNA]</scope>
</reference>
<dbReference type="PANTHER" id="PTHR11214:SF387">
    <property type="entry name" value="HEXOSYLTRANSFERASE"/>
    <property type="match status" value="1"/>
</dbReference>
<comment type="similarity">
    <text evidence="2 10">Belongs to the glycosyltransferase 31 family.</text>
</comment>
<organism evidence="11 12">
    <name type="scientific">Callorhinchus milii</name>
    <name type="common">Ghost shark</name>
    <dbReference type="NCBI Taxonomy" id="7868"/>
    <lineage>
        <taxon>Eukaryota</taxon>
        <taxon>Metazoa</taxon>
        <taxon>Chordata</taxon>
        <taxon>Craniata</taxon>
        <taxon>Vertebrata</taxon>
        <taxon>Chondrichthyes</taxon>
        <taxon>Holocephali</taxon>
        <taxon>Chimaeriformes</taxon>
        <taxon>Callorhinchidae</taxon>
        <taxon>Callorhinchus</taxon>
    </lineage>
</organism>
<reference evidence="12" key="3">
    <citation type="journal article" date="2014" name="Nature">
        <title>Elephant shark genome provides unique insights into gnathostome evolution.</title>
        <authorList>
            <consortium name="International Elephant Shark Genome Sequencing Consortium"/>
            <person name="Venkatesh B."/>
            <person name="Lee A.P."/>
            <person name="Ravi V."/>
            <person name="Maurya A.K."/>
            <person name="Lian M.M."/>
            <person name="Swann J.B."/>
            <person name="Ohta Y."/>
            <person name="Flajnik M.F."/>
            <person name="Sutoh Y."/>
            <person name="Kasahara M."/>
            <person name="Hoon S."/>
            <person name="Gangu V."/>
            <person name="Roy S.W."/>
            <person name="Irimia M."/>
            <person name="Korzh V."/>
            <person name="Kondrychyn I."/>
            <person name="Lim Z.W."/>
            <person name="Tay B.H."/>
            <person name="Tohari S."/>
            <person name="Kong K.W."/>
            <person name="Ho S."/>
            <person name="Lorente-Galdos B."/>
            <person name="Quilez J."/>
            <person name="Marques-Bonet T."/>
            <person name="Raney B.J."/>
            <person name="Ingham P.W."/>
            <person name="Tay A."/>
            <person name="Hillier L.W."/>
            <person name="Minx P."/>
            <person name="Boehm T."/>
            <person name="Wilson R.K."/>
            <person name="Brenner S."/>
            <person name="Warren W.C."/>
        </authorList>
    </citation>
    <scope>NUCLEOTIDE SEQUENCE [LARGE SCALE GENOMIC DNA]</scope>
</reference>
<proteinExistence type="inferred from homology"/>
<dbReference type="GO" id="GO:0016262">
    <property type="term" value="F:protein N-acetylglucosaminyltransferase activity"/>
    <property type="evidence" value="ECO:0007669"/>
    <property type="project" value="TreeGrafter"/>
</dbReference>
<keyword evidence="4" id="KW-0808">Transferase</keyword>
<keyword evidence="5" id="KW-0812">Transmembrane</keyword>
<evidence type="ECO:0000256" key="6">
    <source>
        <dbReference type="ARBA" id="ARBA00022968"/>
    </source>
</evidence>
<dbReference type="InParanoid" id="A0A4W3HB19"/>
<evidence type="ECO:0000256" key="3">
    <source>
        <dbReference type="ARBA" id="ARBA00022676"/>
    </source>
</evidence>
<dbReference type="Proteomes" id="UP000314986">
    <property type="component" value="Unassembled WGS sequence"/>
</dbReference>
<keyword evidence="8 10" id="KW-0333">Golgi apparatus</keyword>
<evidence type="ECO:0000256" key="2">
    <source>
        <dbReference type="ARBA" id="ARBA00008661"/>
    </source>
</evidence>
<dbReference type="GO" id="GO:0030311">
    <property type="term" value="P:poly-N-acetyllactosamine biosynthetic process"/>
    <property type="evidence" value="ECO:0007669"/>
    <property type="project" value="TreeGrafter"/>
</dbReference>
<keyword evidence="6" id="KW-0735">Signal-anchor</keyword>
<dbReference type="STRING" id="7868.ENSCMIP00000012550"/>
<dbReference type="Ensembl" id="ENSCMIT00000012838.1">
    <property type="protein sequence ID" value="ENSCMIP00000012550.1"/>
    <property type="gene ID" value="ENSCMIG00000006367.1"/>
</dbReference>
<dbReference type="OMA" id="YRHEPRF"/>
<reference evidence="11" key="5">
    <citation type="submission" date="2025-09" db="UniProtKB">
        <authorList>
            <consortium name="Ensembl"/>
        </authorList>
    </citation>
    <scope>IDENTIFICATION</scope>
</reference>
<evidence type="ECO:0000256" key="8">
    <source>
        <dbReference type="ARBA" id="ARBA00023034"/>
    </source>
</evidence>
<evidence type="ECO:0000256" key="1">
    <source>
        <dbReference type="ARBA" id="ARBA00004323"/>
    </source>
</evidence>
<evidence type="ECO:0000313" key="12">
    <source>
        <dbReference type="Proteomes" id="UP000314986"/>
    </source>
</evidence>
<accession>A0A4W3HB19</accession>
<evidence type="ECO:0000256" key="4">
    <source>
        <dbReference type="ARBA" id="ARBA00022679"/>
    </source>
</evidence>
<name>A0A4W3HB19_CALMI</name>
<dbReference type="PANTHER" id="PTHR11214">
    <property type="entry name" value="BETA-1,3-N-ACETYLGLUCOSAMINYLTRANSFERASE"/>
    <property type="match status" value="1"/>
</dbReference>
<dbReference type="GeneTree" id="ENSGT00940000163442"/>
<sequence length="346" mass="39757">MAGWLLRLANMTKKQVAAAVALLVVVQIVLTIYNHLLINWSTSTLKITGESGTIMLITRHISHPHKGGKCFILERRKFLDELPYLQNYKCQILLVPYDLCHVSNGQRLILLALKSHSSGFDRRRLLRDTWVNDLTKPDVVVRHVFLLAHVEEKGIMDLVKLESNSFRDLIVWNFTENQHHLPLKERCFLEYLSHSCSAASMVFKGDDDIFVNLPNLFTYLEQNRDESKPMMYGYIHWNDPVLRFGKYSVNRTLYLGNHYPPFAAGGAFIMTSSSVKRLYEASLIVPVFPLDDVYLGFLAFAGGVEMKHDDRFDVFGYLKKDVLTVKKLLAKHGLKEEEIANLWSLI</sequence>
<evidence type="ECO:0000256" key="5">
    <source>
        <dbReference type="ARBA" id="ARBA00022692"/>
    </source>
</evidence>